<evidence type="ECO:0000313" key="7">
    <source>
        <dbReference type="Proteomes" id="UP001268610"/>
    </source>
</evidence>
<feature type="non-terminal residue" evidence="6">
    <location>
        <position position="1"/>
    </location>
</feature>
<dbReference type="PANTHER" id="PTHR47637:SF1">
    <property type="entry name" value="CHAPERONE SURA"/>
    <property type="match status" value="1"/>
</dbReference>
<dbReference type="InterPro" id="IPR000297">
    <property type="entry name" value="PPIase_PpiC"/>
</dbReference>
<comment type="caution">
    <text evidence="6">The sequence shown here is derived from an EMBL/GenBank/DDBJ whole genome shotgun (WGS) entry which is preliminary data.</text>
</comment>
<dbReference type="Pfam" id="PF00639">
    <property type="entry name" value="Rotamase"/>
    <property type="match status" value="1"/>
</dbReference>
<dbReference type="InterPro" id="IPR050280">
    <property type="entry name" value="OMP_Chaperone_SurA"/>
</dbReference>
<dbReference type="InterPro" id="IPR046357">
    <property type="entry name" value="PPIase_dom_sf"/>
</dbReference>
<evidence type="ECO:0000256" key="2">
    <source>
        <dbReference type="ARBA" id="ARBA00030642"/>
    </source>
</evidence>
<sequence length="148" mass="16475">QQVTARIKVSEQDIDNFLNSPQGKSNTNSEVHVAHLRIALPKDADSAQVNAAATIANQIVNDLQRQSDIDAVVKNNQNPTYRVEGADMGWRPLTEMPSELADKVNDLGINEVARPIRAADGFHVLKLLERRSGSERTIVKQYKVRHIL</sequence>
<organism evidence="6 7">
    <name type="scientific">Rhizobium hidalgonense</name>
    <dbReference type="NCBI Taxonomy" id="1538159"/>
    <lineage>
        <taxon>Bacteria</taxon>
        <taxon>Pseudomonadati</taxon>
        <taxon>Pseudomonadota</taxon>
        <taxon>Alphaproteobacteria</taxon>
        <taxon>Hyphomicrobiales</taxon>
        <taxon>Rhizobiaceae</taxon>
        <taxon>Rhizobium/Agrobacterium group</taxon>
        <taxon>Rhizobium</taxon>
    </lineage>
</organism>
<dbReference type="Gene3D" id="3.10.50.40">
    <property type="match status" value="1"/>
</dbReference>
<proteinExistence type="predicted"/>
<evidence type="ECO:0000313" key="6">
    <source>
        <dbReference type="EMBL" id="MDR9778293.1"/>
    </source>
</evidence>
<evidence type="ECO:0000256" key="1">
    <source>
        <dbReference type="ARBA" id="ARBA00018370"/>
    </source>
</evidence>
<keyword evidence="4" id="KW-0697">Rotamase</keyword>
<feature type="domain" description="PpiC" evidence="5">
    <location>
        <begin position="28"/>
        <end position="129"/>
    </location>
</feature>
<dbReference type="GO" id="GO:0003755">
    <property type="term" value="F:peptidyl-prolyl cis-trans isomerase activity"/>
    <property type="evidence" value="ECO:0007669"/>
    <property type="project" value="UniProtKB-KW"/>
</dbReference>
<dbReference type="Proteomes" id="UP001268610">
    <property type="component" value="Unassembled WGS sequence"/>
</dbReference>
<name>A0AAJ2LQQ4_9HYPH</name>
<keyword evidence="4 6" id="KW-0413">Isomerase</keyword>
<dbReference type="PANTHER" id="PTHR47637">
    <property type="entry name" value="CHAPERONE SURA"/>
    <property type="match status" value="1"/>
</dbReference>
<accession>A0AAJ2LQQ4</accession>
<gene>
    <name evidence="6" type="ORF">RJJ65_37780</name>
</gene>
<dbReference type="EMBL" id="JAVLSF010000664">
    <property type="protein sequence ID" value="MDR9778293.1"/>
    <property type="molecule type" value="Genomic_DNA"/>
</dbReference>
<feature type="non-terminal residue" evidence="6">
    <location>
        <position position="148"/>
    </location>
</feature>
<dbReference type="AlphaFoldDB" id="A0AAJ2LQQ4"/>
<evidence type="ECO:0000256" key="3">
    <source>
        <dbReference type="ARBA" id="ARBA00031484"/>
    </source>
</evidence>
<evidence type="ECO:0000259" key="5">
    <source>
        <dbReference type="PROSITE" id="PS50198"/>
    </source>
</evidence>
<protein>
    <recommendedName>
        <fullName evidence="1">Parvulin-like PPIase</fullName>
    </recommendedName>
    <alternativeName>
        <fullName evidence="2">Peptidyl-prolyl cis-trans isomerase plp</fullName>
    </alternativeName>
    <alternativeName>
        <fullName evidence="3">Rotamase plp</fullName>
    </alternativeName>
</protein>
<evidence type="ECO:0000256" key="4">
    <source>
        <dbReference type="PROSITE-ProRule" id="PRU00278"/>
    </source>
</evidence>
<dbReference type="PROSITE" id="PS50198">
    <property type="entry name" value="PPIC_PPIASE_2"/>
    <property type="match status" value="1"/>
</dbReference>
<dbReference type="SUPFAM" id="SSF54534">
    <property type="entry name" value="FKBP-like"/>
    <property type="match status" value="1"/>
</dbReference>
<reference evidence="6" key="1">
    <citation type="submission" date="2023-04" db="EMBL/GenBank/DDBJ databases">
        <title>Genomic characterization of faba bean (Vicia faba) microsymbionts in Mexican soils.</title>
        <authorList>
            <person name="Rivera Orduna F.N."/>
            <person name="Guevara-Luna J."/>
            <person name="Yan J."/>
            <person name="Arroyo-Herrera I."/>
            <person name="Li Y."/>
            <person name="Vasquez-Murrieta M.S."/>
            <person name="Wang E.T."/>
        </authorList>
    </citation>
    <scope>NUCLEOTIDE SEQUENCE</scope>
    <source>
        <strain evidence="6">CH26</strain>
    </source>
</reference>
<dbReference type="RefSeq" id="WP_310866387.1">
    <property type="nucleotide sequence ID" value="NZ_JAVLSF010000664.1"/>
</dbReference>